<evidence type="ECO:0000313" key="1">
    <source>
        <dbReference type="EMBL" id="EMN89445.1"/>
    </source>
</evidence>
<name>M6Q8F2_9LEPT</name>
<gene>
    <name evidence="1" type="ORF">LEP1GSC108_0382</name>
</gene>
<dbReference type="AlphaFoldDB" id="M6Q8F2"/>
<dbReference type="RefSeq" id="WP_004503707.1">
    <property type="nucleotide sequence ID" value="NZ_AHNU02000057.1"/>
</dbReference>
<evidence type="ECO:0000313" key="2">
    <source>
        <dbReference type="Proteomes" id="UP000012118"/>
    </source>
</evidence>
<reference evidence="1 2" key="1">
    <citation type="submission" date="2013-01" db="EMBL/GenBank/DDBJ databases">
        <authorList>
            <person name="Harkins D.M."/>
            <person name="Durkin A.S."/>
            <person name="Brinkac L.M."/>
            <person name="Haft D.H."/>
            <person name="Selengut J.D."/>
            <person name="Sanka R."/>
            <person name="DePew J."/>
            <person name="Purushe J."/>
            <person name="Chanthongthip A."/>
            <person name="Lattana O."/>
            <person name="Phetsouvanh R."/>
            <person name="Newton P.N."/>
            <person name="Vinetz J.M."/>
            <person name="Sutton G.G."/>
            <person name="Nierman W.C."/>
            <person name="Fouts D.E."/>
        </authorList>
    </citation>
    <scope>NUCLEOTIDE SEQUENCE [LARGE SCALE GENOMIC DNA]</scope>
    <source>
        <strain evidence="1 2">UI 13098</strain>
    </source>
</reference>
<dbReference type="Proteomes" id="UP000012118">
    <property type="component" value="Unassembled WGS sequence"/>
</dbReference>
<organism evidence="1 2">
    <name type="scientific">Leptospira weilii str. UI 13098</name>
    <dbReference type="NCBI Taxonomy" id="1088542"/>
    <lineage>
        <taxon>Bacteria</taxon>
        <taxon>Pseudomonadati</taxon>
        <taxon>Spirochaetota</taxon>
        <taxon>Spirochaetia</taxon>
        <taxon>Leptospirales</taxon>
        <taxon>Leptospiraceae</taxon>
        <taxon>Leptospira</taxon>
    </lineage>
</organism>
<accession>M6Q8F2</accession>
<protein>
    <submittedName>
        <fullName evidence="1">Uncharacterized protein</fullName>
    </submittedName>
</protein>
<keyword evidence="2" id="KW-1185">Reference proteome</keyword>
<proteinExistence type="predicted"/>
<dbReference type="EMBL" id="AHNU02000057">
    <property type="protein sequence ID" value="EMN89445.1"/>
    <property type="molecule type" value="Genomic_DNA"/>
</dbReference>
<comment type="caution">
    <text evidence="1">The sequence shown here is derived from an EMBL/GenBank/DDBJ whole genome shotgun (WGS) entry which is preliminary data.</text>
</comment>
<sequence>MNQQLIFQQLSQLTGLGINKGKEASEAANDANILIEALLVKAKEMEKSYPGNSEDLIFHQLTQYAYGKFSVESDISKVVESVSAIVSDLLSKAKALESRRSGL</sequence>